<dbReference type="InterPro" id="IPR011330">
    <property type="entry name" value="Glyco_hydro/deAcase_b/a-brl"/>
</dbReference>
<evidence type="ECO:0000313" key="6">
    <source>
        <dbReference type="EMBL" id="SDF67666.1"/>
    </source>
</evidence>
<dbReference type="EMBL" id="FNBW01000005">
    <property type="protein sequence ID" value="SDF67666.1"/>
    <property type="molecule type" value="Genomic_DNA"/>
</dbReference>
<sequence>MSRDLRGYGGNPPHPHWPGDARLAVSFVVNVEEGAELSVSLGDERNEAVYEIVEEVVGVPDPAKDTHFDYGTRAGYWRIMELFDRYGAKAQMNCCARALTLSPWLAQDMAWRGHEIACHSYRWERHANMDEDHERAVIARCVDEIRAAAGVRPVGWHTRSAASPNTRRLLVEEGGFLYDSDHYGDDLPMILTVEDRPHVVLPYAFDTNDMRFQRGGGFHFAEDFARYCCDAIDWLWEEGRTAPKMLSIGLHLRIIGRPGRIAGLARVLEHIAAKGGIWIARRDEIARHWRALNGLPETFDTA</sequence>
<dbReference type="SUPFAM" id="SSF88713">
    <property type="entry name" value="Glycoside hydrolase/deacetylase"/>
    <property type="match status" value="1"/>
</dbReference>
<dbReference type="RefSeq" id="WP_093150043.1">
    <property type="nucleotide sequence ID" value="NZ_FNBW01000005.1"/>
</dbReference>
<evidence type="ECO:0000256" key="3">
    <source>
        <dbReference type="ARBA" id="ARBA00020071"/>
    </source>
</evidence>
<dbReference type="PANTHER" id="PTHR43123">
    <property type="entry name" value="POLYSACCHARIDE DEACETYLASE-RELATED"/>
    <property type="match status" value="1"/>
</dbReference>
<comment type="function">
    <text evidence="1">Is involved in generating a small heat-stable compound (Nod), an acylated oligomer of N-acetylglucosamine, that stimulates mitosis in various plant protoplasts.</text>
</comment>
<evidence type="ECO:0000313" key="7">
    <source>
        <dbReference type="Proteomes" id="UP000198615"/>
    </source>
</evidence>
<feature type="domain" description="NodB homology" evidence="5">
    <location>
        <begin position="62"/>
        <end position="280"/>
    </location>
</feature>
<evidence type="ECO:0000256" key="1">
    <source>
        <dbReference type="ARBA" id="ARBA00003236"/>
    </source>
</evidence>
<organism evidence="6 7">
    <name type="scientific">Thalassobaculum litoreum DSM 18839</name>
    <dbReference type="NCBI Taxonomy" id="1123362"/>
    <lineage>
        <taxon>Bacteria</taxon>
        <taxon>Pseudomonadati</taxon>
        <taxon>Pseudomonadota</taxon>
        <taxon>Alphaproteobacteria</taxon>
        <taxon>Rhodospirillales</taxon>
        <taxon>Thalassobaculaceae</taxon>
        <taxon>Thalassobaculum</taxon>
    </lineage>
</organism>
<evidence type="ECO:0000256" key="4">
    <source>
        <dbReference type="ARBA" id="ARBA00032976"/>
    </source>
</evidence>
<dbReference type="Pfam" id="PF01522">
    <property type="entry name" value="Polysacc_deac_1"/>
    <property type="match status" value="1"/>
</dbReference>
<dbReference type="InterPro" id="IPR002509">
    <property type="entry name" value="NODB_dom"/>
</dbReference>
<name>A0A8G2BJA9_9PROT</name>
<evidence type="ECO:0000256" key="2">
    <source>
        <dbReference type="ARBA" id="ARBA00010973"/>
    </source>
</evidence>
<gene>
    <name evidence="6" type="ORF">SAMN05660686_02023</name>
</gene>
<proteinExistence type="inferred from homology"/>
<comment type="caution">
    <text evidence="6">The sequence shown here is derived from an EMBL/GenBank/DDBJ whole genome shotgun (WGS) entry which is preliminary data.</text>
</comment>
<dbReference type="AlphaFoldDB" id="A0A8G2BJA9"/>
<evidence type="ECO:0000259" key="5">
    <source>
        <dbReference type="PROSITE" id="PS51677"/>
    </source>
</evidence>
<dbReference type="GO" id="GO:0016810">
    <property type="term" value="F:hydrolase activity, acting on carbon-nitrogen (but not peptide) bonds"/>
    <property type="evidence" value="ECO:0007669"/>
    <property type="project" value="InterPro"/>
</dbReference>
<dbReference type="Gene3D" id="3.20.20.370">
    <property type="entry name" value="Glycoside hydrolase/deacetylase"/>
    <property type="match status" value="1"/>
</dbReference>
<dbReference type="PROSITE" id="PS51677">
    <property type="entry name" value="NODB"/>
    <property type="match status" value="1"/>
</dbReference>
<comment type="similarity">
    <text evidence="2">Belongs to the polysaccharide deacetylase family.</text>
</comment>
<dbReference type="OrthoDB" id="9787041at2"/>
<reference evidence="6 7" key="1">
    <citation type="submission" date="2016-10" db="EMBL/GenBank/DDBJ databases">
        <authorList>
            <person name="Varghese N."/>
            <person name="Submissions S."/>
        </authorList>
    </citation>
    <scope>NUCLEOTIDE SEQUENCE [LARGE SCALE GENOMIC DNA]</scope>
    <source>
        <strain evidence="6 7">DSM 18839</strain>
    </source>
</reference>
<dbReference type="PANTHER" id="PTHR43123:SF4">
    <property type="entry name" value="POLYSACCHARIDE DEACETYLASE"/>
    <property type="match status" value="1"/>
</dbReference>
<dbReference type="Proteomes" id="UP000198615">
    <property type="component" value="Unassembled WGS sequence"/>
</dbReference>
<accession>A0A8G2BJA9</accession>
<dbReference type="GO" id="GO:0005975">
    <property type="term" value="P:carbohydrate metabolic process"/>
    <property type="evidence" value="ECO:0007669"/>
    <property type="project" value="InterPro"/>
</dbReference>
<protein>
    <recommendedName>
        <fullName evidence="3">Chitooligosaccharide deacetylase</fullName>
    </recommendedName>
    <alternativeName>
        <fullName evidence="4">Nodulation protein B</fullName>
    </alternativeName>
</protein>
<keyword evidence="7" id="KW-1185">Reference proteome</keyword>